<feature type="domain" description="DNA replication/recombination mediator RecO N-terminal" evidence="9">
    <location>
        <begin position="9"/>
        <end position="76"/>
    </location>
</feature>
<dbReference type="NCBIfam" id="TIGR00613">
    <property type="entry name" value="reco"/>
    <property type="match status" value="1"/>
</dbReference>
<evidence type="ECO:0000256" key="5">
    <source>
        <dbReference type="ARBA" id="ARBA00023172"/>
    </source>
</evidence>
<organism evidence="10 11">
    <name type="scientific">Thalassotalea agarivorans</name>
    <name type="common">Thalassomonas agarivorans</name>
    <dbReference type="NCBI Taxonomy" id="349064"/>
    <lineage>
        <taxon>Bacteria</taxon>
        <taxon>Pseudomonadati</taxon>
        <taxon>Pseudomonadota</taxon>
        <taxon>Gammaproteobacteria</taxon>
        <taxon>Alteromonadales</taxon>
        <taxon>Colwelliaceae</taxon>
        <taxon>Thalassotalea</taxon>
    </lineage>
</organism>
<dbReference type="EMBL" id="FOHK01000010">
    <property type="protein sequence ID" value="SET62837.1"/>
    <property type="molecule type" value="Genomic_DNA"/>
</dbReference>
<keyword evidence="6 8" id="KW-0234">DNA repair</keyword>
<evidence type="ECO:0000256" key="6">
    <source>
        <dbReference type="ARBA" id="ARBA00023204"/>
    </source>
</evidence>
<dbReference type="InterPro" id="IPR022572">
    <property type="entry name" value="DNA_rep/recomb_RecO_N"/>
</dbReference>
<comment type="function">
    <text evidence="1 8">Involved in DNA repair and RecF pathway recombination.</text>
</comment>
<dbReference type="RefSeq" id="WP_177168907.1">
    <property type="nucleotide sequence ID" value="NZ_AP027363.1"/>
</dbReference>
<sequence>MAVLAPQLAYVLHSRPYKENQYLLTLLTANDGKVGAVISIGTSKTSAYKKALIQPFTQINVTLKGGHGLQRVTHIEGQVSSKLLRGNFLYSGFYINELLTKLMPEFVPCELLFERYVTAIENLDQQAPLEPNLRQFELLLFAELGQGLDFTFALSNPELNYSFDLEKGFRASESGKEHLIIPGYILAEIAQQTVLSAQALNALKNINRTVINDLLHGKPLNSRKLFSQARS</sequence>
<dbReference type="PANTHER" id="PTHR33991:SF1">
    <property type="entry name" value="DNA REPAIR PROTEIN RECO"/>
    <property type="match status" value="1"/>
</dbReference>
<name>A0A1I0FX68_THASX</name>
<evidence type="ECO:0000256" key="3">
    <source>
        <dbReference type="ARBA" id="ARBA00021310"/>
    </source>
</evidence>
<comment type="similarity">
    <text evidence="2 8">Belongs to the RecO family.</text>
</comment>
<protein>
    <recommendedName>
        <fullName evidence="3 8">DNA repair protein RecO</fullName>
    </recommendedName>
    <alternativeName>
        <fullName evidence="7 8">Recombination protein O</fullName>
    </alternativeName>
</protein>
<proteinExistence type="inferred from homology"/>
<dbReference type="GO" id="GO:0006302">
    <property type="term" value="P:double-strand break repair"/>
    <property type="evidence" value="ECO:0007669"/>
    <property type="project" value="TreeGrafter"/>
</dbReference>
<evidence type="ECO:0000256" key="1">
    <source>
        <dbReference type="ARBA" id="ARBA00003065"/>
    </source>
</evidence>
<dbReference type="Pfam" id="PF02565">
    <property type="entry name" value="RecO_C"/>
    <property type="match status" value="1"/>
</dbReference>
<dbReference type="InterPro" id="IPR003717">
    <property type="entry name" value="RecO"/>
</dbReference>
<evidence type="ECO:0000313" key="11">
    <source>
        <dbReference type="Proteomes" id="UP000199308"/>
    </source>
</evidence>
<accession>A0A1I0FX68</accession>
<dbReference type="HAMAP" id="MF_00201">
    <property type="entry name" value="RecO"/>
    <property type="match status" value="1"/>
</dbReference>
<keyword evidence="4 8" id="KW-0227">DNA damage</keyword>
<dbReference type="GO" id="GO:0043590">
    <property type="term" value="C:bacterial nucleoid"/>
    <property type="evidence" value="ECO:0007669"/>
    <property type="project" value="TreeGrafter"/>
</dbReference>
<dbReference type="InterPro" id="IPR042242">
    <property type="entry name" value="RecO_C"/>
</dbReference>
<dbReference type="GO" id="GO:0006310">
    <property type="term" value="P:DNA recombination"/>
    <property type="evidence" value="ECO:0007669"/>
    <property type="project" value="UniProtKB-UniRule"/>
</dbReference>
<dbReference type="InterPro" id="IPR012340">
    <property type="entry name" value="NA-bd_OB-fold"/>
</dbReference>
<dbReference type="STRING" id="349064.SAMN05660429_02262"/>
<dbReference type="AlphaFoldDB" id="A0A1I0FX68"/>
<dbReference type="Pfam" id="PF11967">
    <property type="entry name" value="RecO_N"/>
    <property type="match status" value="1"/>
</dbReference>
<evidence type="ECO:0000256" key="8">
    <source>
        <dbReference type="HAMAP-Rule" id="MF_00201"/>
    </source>
</evidence>
<keyword evidence="5 8" id="KW-0233">DNA recombination</keyword>
<evidence type="ECO:0000256" key="4">
    <source>
        <dbReference type="ARBA" id="ARBA00022763"/>
    </source>
</evidence>
<dbReference type="Proteomes" id="UP000199308">
    <property type="component" value="Unassembled WGS sequence"/>
</dbReference>
<dbReference type="PANTHER" id="PTHR33991">
    <property type="entry name" value="DNA REPAIR PROTEIN RECO"/>
    <property type="match status" value="1"/>
</dbReference>
<dbReference type="Gene3D" id="2.40.50.140">
    <property type="entry name" value="Nucleic acid-binding proteins"/>
    <property type="match status" value="1"/>
</dbReference>
<evidence type="ECO:0000256" key="2">
    <source>
        <dbReference type="ARBA" id="ARBA00007452"/>
    </source>
</evidence>
<keyword evidence="11" id="KW-1185">Reference proteome</keyword>
<reference evidence="10 11" key="1">
    <citation type="submission" date="2016-10" db="EMBL/GenBank/DDBJ databases">
        <authorList>
            <person name="de Groot N.N."/>
        </authorList>
    </citation>
    <scope>NUCLEOTIDE SEQUENCE [LARGE SCALE GENOMIC DNA]</scope>
    <source>
        <strain evidence="10 11">DSM 19706</strain>
    </source>
</reference>
<evidence type="ECO:0000259" key="9">
    <source>
        <dbReference type="Pfam" id="PF11967"/>
    </source>
</evidence>
<dbReference type="Gene3D" id="1.20.1440.120">
    <property type="entry name" value="Recombination protein O, C-terminal domain"/>
    <property type="match status" value="1"/>
</dbReference>
<gene>
    <name evidence="8" type="primary">recO</name>
    <name evidence="10" type="ORF">SAMN05660429_02262</name>
</gene>
<evidence type="ECO:0000256" key="7">
    <source>
        <dbReference type="ARBA" id="ARBA00033409"/>
    </source>
</evidence>
<dbReference type="SUPFAM" id="SSF50249">
    <property type="entry name" value="Nucleic acid-binding proteins"/>
    <property type="match status" value="1"/>
</dbReference>
<evidence type="ECO:0000313" key="10">
    <source>
        <dbReference type="EMBL" id="SET62837.1"/>
    </source>
</evidence>